<feature type="region of interest" description="Disordered" evidence="1">
    <location>
        <begin position="70"/>
        <end position="102"/>
    </location>
</feature>
<dbReference type="GeneID" id="8300679"/>
<dbReference type="RefSeq" id="XP_002551247.1">
    <property type="nucleotide sequence ID" value="XM_002551201.1"/>
</dbReference>
<feature type="compositionally biased region" description="Polar residues" evidence="1">
    <location>
        <begin position="16"/>
        <end position="36"/>
    </location>
</feature>
<evidence type="ECO:0000313" key="3">
    <source>
        <dbReference type="Proteomes" id="UP000002037"/>
    </source>
</evidence>
<keyword evidence="3" id="KW-1185">Reference proteome</keyword>
<accession>C5MHJ1</accession>
<dbReference type="EMBL" id="GG692402">
    <property type="protein sequence ID" value="EER31093.1"/>
    <property type="molecule type" value="Genomic_DNA"/>
</dbReference>
<dbReference type="VEuPathDB" id="FungiDB:CTRG_05545"/>
<gene>
    <name evidence="2" type="ORF">CTRG_05545</name>
</gene>
<feature type="region of interest" description="Disordered" evidence="1">
    <location>
        <begin position="1"/>
        <end position="36"/>
    </location>
</feature>
<dbReference type="Proteomes" id="UP000002037">
    <property type="component" value="Unassembled WGS sequence"/>
</dbReference>
<dbReference type="HOGENOM" id="CLU_879979_0_0_1"/>
<evidence type="ECO:0000256" key="1">
    <source>
        <dbReference type="SAM" id="MobiDB-lite"/>
    </source>
</evidence>
<sequence>MSSNGLSSDNDDSQSMDITANIQSSQSGNDDTIENTSDLVELQNCSKITFGDDETNKDYHRIVNKTNDLNDLQNGANESIDDDDNNDNESTPIKEQESNQVEPTTSNYIKQLILSFFGLELISQCISITSENVDDVIKFVLLVCESLGLTVREEAVHETETTLCSSIFFRCCYSHEVPYCCLKVSHMFRKSTNFSFYEINLKLKGEHSNNFKDQYKYKHPVAYSRIHQKIHNLTQLKLKSVQKDLKKYKVQRSKRNKAKRIWAQRKSDLELVRKLDEVIPRVVKYIEDGVAQSDDKTKEACEKYVKIANKSKNGNQ</sequence>
<organism evidence="2 3">
    <name type="scientific">Candida tropicalis (strain ATCC MYA-3404 / T1)</name>
    <name type="common">Yeast</name>
    <dbReference type="NCBI Taxonomy" id="294747"/>
    <lineage>
        <taxon>Eukaryota</taxon>
        <taxon>Fungi</taxon>
        <taxon>Dikarya</taxon>
        <taxon>Ascomycota</taxon>
        <taxon>Saccharomycotina</taxon>
        <taxon>Pichiomycetes</taxon>
        <taxon>Debaryomycetaceae</taxon>
        <taxon>Candida/Lodderomyces clade</taxon>
        <taxon>Candida</taxon>
    </lineage>
</organism>
<dbReference type="KEGG" id="ctp:CTRG_05545"/>
<protein>
    <submittedName>
        <fullName evidence="2">Uncharacterized protein</fullName>
    </submittedName>
</protein>
<evidence type="ECO:0000313" key="2">
    <source>
        <dbReference type="EMBL" id="EER31093.1"/>
    </source>
</evidence>
<name>C5MHJ1_CANTT</name>
<proteinExistence type="predicted"/>
<reference evidence="2 3" key="1">
    <citation type="journal article" date="2009" name="Nature">
        <title>Evolution of pathogenicity and sexual reproduction in eight Candida genomes.</title>
        <authorList>
            <person name="Butler G."/>
            <person name="Rasmussen M.D."/>
            <person name="Lin M.F."/>
            <person name="Santos M.A."/>
            <person name="Sakthikumar S."/>
            <person name="Munro C.A."/>
            <person name="Rheinbay E."/>
            <person name="Grabherr M."/>
            <person name="Forche A."/>
            <person name="Reedy J.L."/>
            <person name="Agrafioti I."/>
            <person name="Arnaud M.B."/>
            <person name="Bates S."/>
            <person name="Brown A.J."/>
            <person name="Brunke S."/>
            <person name="Costanzo M.C."/>
            <person name="Fitzpatrick D.A."/>
            <person name="de Groot P.W."/>
            <person name="Harris D."/>
            <person name="Hoyer L.L."/>
            <person name="Hube B."/>
            <person name="Klis F.M."/>
            <person name="Kodira C."/>
            <person name="Lennard N."/>
            <person name="Logue M.E."/>
            <person name="Martin R."/>
            <person name="Neiman A.M."/>
            <person name="Nikolaou E."/>
            <person name="Quail M.A."/>
            <person name="Quinn J."/>
            <person name="Santos M.C."/>
            <person name="Schmitzberger F.F."/>
            <person name="Sherlock G."/>
            <person name="Shah P."/>
            <person name="Silverstein K.A."/>
            <person name="Skrzypek M.S."/>
            <person name="Soll D."/>
            <person name="Staggs R."/>
            <person name="Stansfield I."/>
            <person name="Stumpf M.P."/>
            <person name="Sudbery P.E."/>
            <person name="Srikantha T."/>
            <person name="Zeng Q."/>
            <person name="Berman J."/>
            <person name="Berriman M."/>
            <person name="Heitman J."/>
            <person name="Gow N.A."/>
            <person name="Lorenz M.C."/>
            <person name="Birren B.W."/>
            <person name="Kellis M."/>
            <person name="Cuomo C.A."/>
        </authorList>
    </citation>
    <scope>NUCLEOTIDE SEQUENCE [LARGE SCALE GENOMIC DNA]</scope>
    <source>
        <strain evidence="3">ATCC MYA-3404 / T1</strain>
    </source>
</reference>
<dbReference type="AlphaFoldDB" id="C5MHJ1"/>